<dbReference type="Proteomes" id="UP000663882">
    <property type="component" value="Unassembled WGS sequence"/>
</dbReference>
<comment type="caution">
    <text evidence="1">The sequence shown here is derived from an EMBL/GenBank/DDBJ whole genome shotgun (WGS) entry which is preliminary data.</text>
</comment>
<evidence type="ECO:0000313" key="1">
    <source>
        <dbReference type="EMBL" id="CAF1531106.1"/>
    </source>
</evidence>
<dbReference type="OrthoDB" id="619536at2759"/>
<evidence type="ECO:0000313" key="2">
    <source>
        <dbReference type="Proteomes" id="UP000663882"/>
    </source>
</evidence>
<accession>A0A815VCA4</accession>
<organism evidence="1 2">
    <name type="scientific">Rotaria sordida</name>
    <dbReference type="NCBI Taxonomy" id="392033"/>
    <lineage>
        <taxon>Eukaryota</taxon>
        <taxon>Metazoa</taxon>
        <taxon>Spiralia</taxon>
        <taxon>Gnathifera</taxon>
        <taxon>Rotifera</taxon>
        <taxon>Eurotatoria</taxon>
        <taxon>Bdelloidea</taxon>
        <taxon>Philodinida</taxon>
        <taxon>Philodinidae</taxon>
        <taxon>Rotaria</taxon>
    </lineage>
</organism>
<reference evidence="1" key="1">
    <citation type="submission" date="2021-02" db="EMBL/GenBank/DDBJ databases">
        <authorList>
            <person name="Nowell W R."/>
        </authorList>
    </citation>
    <scope>NUCLEOTIDE SEQUENCE</scope>
</reference>
<proteinExistence type="predicted"/>
<dbReference type="EMBL" id="CAJNOO010019842">
    <property type="protein sequence ID" value="CAF1531106.1"/>
    <property type="molecule type" value="Genomic_DNA"/>
</dbReference>
<dbReference type="AlphaFoldDB" id="A0A815VCA4"/>
<protein>
    <submittedName>
        <fullName evidence="1">Uncharacterized protein</fullName>
    </submittedName>
</protein>
<gene>
    <name evidence="1" type="ORF">RFH988_LOCUS39486</name>
</gene>
<sequence length="57" mass="6589">FSIDEHVREIPRNIQTDEDLQAYVSALISTELTLTRPLRTISKTCNQIREFGGVYHL</sequence>
<feature type="non-terminal residue" evidence="1">
    <location>
        <position position="1"/>
    </location>
</feature>
<name>A0A815VCA4_9BILA</name>